<feature type="compositionally biased region" description="Polar residues" evidence="1">
    <location>
        <begin position="53"/>
        <end position="66"/>
    </location>
</feature>
<feature type="region of interest" description="Disordered" evidence="1">
    <location>
        <begin position="46"/>
        <end position="66"/>
    </location>
</feature>
<evidence type="ECO:0000313" key="3">
    <source>
        <dbReference type="EMBL" id="EFC06289.1"/>
    </source>
</evidence>
<accession>D2MML3</accession>
<proteinExistence type="predicted"/>
<dbReference type="PANTHER" id="PTHR37826">
    <property type="entry name" value="FLOTILLIN BAND_7_5 DOMAIN PROTEIN"/>
    <property type="match status" value="1"/>
</dbReference>
<protein>
    <recommendedName>
        <fullName evidence="5">Zinc finger domain protein, LSD1 subclass</fullName>
    </recommendedName>
</protein>
<comment type="caution">
    <text evidence="3">The sequence shown here is derived from an EMBL/GenBank/DDBJ whole genome shotgun (WGS) entry which is preliminary data.</text>
</comment>
<keyword evidence="4" id="KW-1185">Reference proteome</keyword>
<dbReference type="eggNOG" id="COG2888">
    <property type="taxonomic scope" value="Bacteria"/>
</dbReference>
<dbReference type="SUPFAM" id="SSF57783">
    <property type="entry name" value="Zinc beta-ribbon"/>
    <property type="match status" value="1"/>
</dbReference>
<dbReference type="Gene3D" id="2.20.28.30">
    <property type="entry name" value="RNA polymerase ii, chain L"/>
    <property type="match status" value="1"/>
</dbReference>
<feature type="transmembrane region" description="Helical" evidence="2">
    <location>
        <begin position="344"/>
        <end position="364"/>
    </location>
</feature>
<dbReference type="RefSeq" id="WP_006626634.1">
    <property type="nucleotide sequence ID" value="NZ_ADFR01000002.1"/>
</dbReference>
<evidence type="ECO:0000313" key="4">
    <source>
        <dbReference type="Proteomes" id="UP000005017"/>
    </source>
</evidence>
<keyword evidence="2" id="KW-0812">Transmembrane</keyword>
<evidence type="ECO:0000256" key="1">
    <source>
        <dbReference type="SAM" id="MobiDB-lite"/>
    </source>
</evidence>
<dbReference type="AlphaFoldDB" id="D2MML3"/>
<sequence length="365" mass="41886">MNHTSSTNIQCFKCGSPLRFDADLQKLVCGSCGSVFSPEEVDYRLENSEQKQETSGSFAQRNSDLESWSQEEENQLASYSCQSCGAQIMADKTMVASSCPYCGNPMVIESQIDGGLRPDQIIPFKMVRQKAIDTLKKFYQNKPLLPDHFTSENHIQEIKGIYVPFWLYDGTVEGYSQRKATITTSQTIGDDIYQYTQHFIVTREGSVSFERVPADASTKMPDELMDAIEPFDYKELTNFQMSYLAGYFADRYDVNSDEDATRVDQRIQNTTAELLKQEFCEYDVSYPIHEKYEIYPGNVHYVFLPVWLLTTQYRGKNYRFAMNGQSGKMVSDDLPIDKRKALRYFVVAALLLFVILYVLLFVLWG</sequence>
<dbReference type="STRING" id="679192.HMPREF9013_0996"/>
<dbReference type="Proteomes" id="UP000005017">
    <property type="component" value="Unassembled WGS sequence"/>
</dbReference>
<dbReference type="EMBL" id="ADFR01000002">
    <property type="protein sequence ID" value="EFC06289.1"/>
    <property type="molecule type" value="Genomic_DNA"/>
</dbReference>
<reference evidence="4" key="1">
    <citation type="submission" date="2009-12" db="EMBL/GenBank/DDBJ databases">
        <title>Sequence of Clostridiales genomosp. BVAB3 str. UPII9-5.</title>
        <authorList>
            <person name="Madupu R."/>
            <person name="Durkin A.S."/>
            <person name="Torralba M."/>
            <person name="Methe B."/>
            <person name="Sutton G.G."/>
            <person name="Strausberg R.L."/>
            <person name="Nelson K.E."/>
        </authorList>
    </citation>
    <scope>NUCLEOTIDE SEQUENCE [LARGE SCALE GENOMIC DNA]</scope>
    <source>
        <strain evidence="4">W1219</strain>
    </source>
</reference>
<organism evidence="3 4">
    <name type="scientific">Bulleidia extructa W1219</name>
    <dbReference type="NCBI Taxonomy" id="679192"/>
    <lineage>
        <taxon>Bacteria</taxon>
        <taxon>Bacillati</taxon>
        <taxon>Bacillota</taxon>
        <taxon>Erysipelotrichia</taxon>
        <taxon>Erysipelotrichales</taxon>
        <taxon>Erysipelotrichaceae</taxon>
        <taxon>Bulleidia</taxon>
    </lineage>
</organism>
<dbReference type="PANTHER" id="PTHR37826:SF3">
    <property type="entry name" value="J DOMAIN-CONTAINING PROTEIN"/>
    <property type="match status" value="1"/>
</dbReference>
<dbReference type="OrthoDB" id="3182597at2"/>
<evidence type="ECO:0000256" key="2">
    <source>
        <dbReference type="SAM" id="Phobius"/>
    </source>
</evidence>
<name>D2MML3_9FIRM</name>
<evidence type="ECO:0008006" key="5">
    <source>
        <dbReference type="Google" id="ProtNLM"/>
    </source>
</evidence>
<keyword evidence="2" id="KW-0472">Membrane</keyword>
<gene>
    <name evidence="3" type="ORF">HMPREF9013_0996</name>
</gene>
<keyword evidence="2" id="KW-1133">Transmembrane helix</keyword>